<dbReference type="Pfam" id="PF07973">
    <property type="entry name" value="tRNA_SAD"/>
    <property type="match status" value="1"/>
</dbReference>
<dbReference type="PANTHER" id="PTHR43462">
    <property type="entry name" value="ALANYL-TRNA EDITING PROTEIN"/>
    <property type="match status" value="1"/>
</dbReference>
<evidence type="ECO:0000256" key="1">
    <source>
        <dbReference type="ARBA" id="ARBA00001947"/>
    </source>
</evidence>
<dbReference type="SUPFAM" id="SSF50447">
    <property type="entry name" value="Translation proteins"/>
    <property type="match status" value="1"/>
</dbReference>
<comment type="cofactor">
    <cofactor evidence="1">
        <name>Zn(2+)</name>
        <dbReference type="ChEBI" id="CHEBI:29105"/>
    </cofactor>
</comment>
<dbReference type="Proteomes" id="UP001198571">
    <property type="component" value="Unassembled WGS sequence"/>
</dbReference>
<keyword evidence="4" id="KW-0862">Zinc</keyword>
<dbReference type="Gene3D" id="2.40.30.130">
    <property type="match status" value="1"/>
</dbReference>
<evidence type="ECO:0000256" key="4">
    <source>
        <dbReference type="ARBA" id="ARBA00022833"/>
    </source>
</evidence>
<dbReference type="SUPFAM" id="SSF55186">
    <property type="entry name" value="ThrRS/AlaRS common domain"/>
    <property type="match status" value="1"/>
</dbReference>
<keyword evidence="7" id="KW-1185">Reference proteome</keyword>
<keyword evidence="3" id="KW-0479">Metal-binding</keyword>
<reference evidence="6 7" key="1">
    <citation type="submission" date="2020-07" db="EMBL/GenBank/DDBJ databases">
        <title>Pseudogemmobacter sp. nov., isolated from poultry manure in Taiwan.</title>
        <authorList>
            <person name="Lin S.-Y."/>
            <person name="Tang Y.-S."/>
            <person name="Young C.-C."/>
        </authorList>
    </citation>
    <scope>NUCLEOTIDE SEQUENCE [LARGE SCALE GENOMIC DNA]</scope>
    <source>
        <strain evidence="6 7">CC-YST710</strain>
    </source>
</reference>
<dbReference type="PANTHER" id="PTHR43462:SF1">
    <property type="entry name" value="ALANYL-TRNA EDITING PROTEIN AARSD1"/>
    <property type="match status" value="1"/>
</dbReference>
<name>A0ABS8CLK2_9RHOB</name>
<accession>A0ABS8CLK2</accession>
<comment type="caution">
    <text evidence="6">The sequence shown here is derived from an EMBL/GenBank/DDBJ whole genome shotgun (WGS) entry which is preliminary data.</text>
</comment>
<feature type="domain" description="Alanyl-transfer RNA synthetases family profile" evidence="5">
    <location>
        <begin position="1"/>
        <end position="239"/>
    </location>
</feature>
<dbReference type="PROSITE" id="PS50860">
    <property type="entry name" value="AA_TRNA_LIGASE_II_ALA"/>
    <property type="match status" value="1"/>
</dbReference>
<evidence type="ECO:0000259" key="5">
    <source>
        <dbReference type="PROSITE" id="PS50860"/>
    </source>
</evidence>
<dbReference type="InterPro" id="IPR018165">
    <property type="entry name" value="Ala-tRNA-synth_IIc_core"/>
</dbReference>
<dbReference type="SMART" id="SM00863">
    <property type="entry name" value="tRNA_SAD"/>
    <property type="match status" value="1"/>
</dbReference>
<gene>
    <name evidence="6" type="ORF">H0485_09640</name>
</gene>
<evidence type="ECO:0000256" key="2">
    <source>
        <dbReference type="ARBA" id="ARBA00004496"/>
    </source>
</evidence>
<dbReference type="EMBL" id="JACDXX010000007">
    <property type="protein sequence ID" value="MCB5410259.1"/>
    <property type="molecule type" value="Genomic_DNA"/>
</dbReference>
<dbReference type="InterPro" id="IPR018163">
    <property type="entry name" value="Thr/Ala-tRNA-synth_IIc_edit"/>
</dbReference>
<evidence type="ECO:0000313" key="7">
    <source>
        <dbReference type="Proteomes" id="UP001198571"/>
    </source>
</evidence>
<dbReference type="RefSeq" id="WP_226935160.1">
    <property type="nucleotide sequence ID" value="NZ_JACDXX010000007.1"/>
</dbReference>
<dbReference type="Gene3D" id="3.30.980.10">
    <property type="entry name" value="Threonyl-trna Synthetase, Chain A, domain 2"/>
    <property type="match status" value="1"/>
</dbReference>
<proteinExistence type="predicted"/>
<organism evidence="6 7">
    <name type="scientific">Pseudogemmobacter faecipullorum</name>
    <dbReference type="NCBI Taxonomy" id="2755041"/>
    <lineage>
        <taxon>Bacteria</taxon>
        <taxon>Pseudomonadati</taxon>
        <taxon>Pseudomonadota</taxon>
        <taxon>Alphaproteobacteria</taxon>
        <taxon>Rhodobacterales</taxon>
        <taxon>Paracoccaceae</taxon>
        <taxon>Pseudogemmobacter</taxon>
    </lineage>
</organism>
<sequence length="239" mass="26195">MTTLLYRRDPYLQECEARVLGHTPEGGIIADRSIFYPQGGGQPGDSGLLLWEQGRIAIATALRQPGGELVLVPSVPVSLPPKGAQIRQRLDWSRRHRHMRMHTALHLLSVVIARPVCGGQIGAGRGWLDFSMTAMARPRVELEKALNSLAGQDLRVSESWVSDEELTREPGLATALASRPATAQGRLRMISIGEGEGRIDFQPCGGTHVARTGEIGTILVDRIEEKGRQSRRISLRLDS</sequence>
<dbReference type="InterPro" id="IPR051335">
    <property type="entry name" value="Alanyl-tRNA_Editing_Enzymes"/>
</dbReference>
<comment type="subcellular location">
    <subcellularLocation>
        <location evidence="2">Cytoplasm</location>
    </subcellularLocation>
</comment>
<evidence type="ECO:0000256" key="3">
    <source>
        <dbReference type="ARBA" id="ARBA00022723"/>
    </source>
</evidence>
<protein>
    <submittedName>
        <fullName evidence="6">Alanyl-tRNA editing protein</fullName>
    </submittedName>
</protein>
<evidence type="ECO:0000313" key="6">
    <source>
        <dbReference type="EMBL" id="MCB5410259.1"/>
    </source>
</evidence>
<dbReference type="InterPro" id="IPR012947">
    <property type="entry name" value="tRNA_SAD"/>
</dbReference>
<dbReference type="InterPro" id="IPR009000">
    <property type="entry name" value="Transl_B-barrel_sf"/>
</dbReference>